<feature type="region of interest" description="Disordered" evidence="1">
    <location>
        <begin position="247"/>
        <end position="273"/>
    </location>
</feature>
<organism evidence="3 4">
    <name type="scientific">Pomacea canaliculata</name>
    <name type="common">Golden apple snail</name>
    <dbReference type="NCBI Taxonomy" id="400727"/>
    <lineage>
        <taxon>Eukaryota</taxon>
        <taxon>Metazoa</taxon>
        <taxon>Spiralia</taxon>
        <taxon>Lophotrochozoa</taxon>
        <taxon>Mollusca</taxon>
        <taxon>Gastropoda</taxon>
        <taxon>Caenogastropoda</taxon>
        <taxon>Architaenioglossa</taxon>
        <taxon>Ampullarioidea</taxon>
        <taxon>Ampullariidae</taxon>
        <taxon>Pomacea</taxon>
    </lineage>
</organism>
<proteinExistence type="predicted"/>
<dbReference type="AlphaFoldDB" id="A0A2T7NLX4"/>
<evidence type="ECO:0000256" key="1">
    <source>
        <dbReference type="SAM" id="MobiDB-lite"/>
    </source>
</evidence>
<dbReference type="Proteomes" id="UP000245119">
    <property type="component" value="Linkage Group LG11"/>
</dbReference>
<gene>
    <name evidence="3" type="ORF">C0Q70_17974</name>
</gene>
<evidence type="ECO:0000313" key="4">
    <source>
        <dbReference type="Proteomes" id="UP000245119"/>
    </source>
</evidence>
<accession>A0A2T7NLX4</accession>
<reference evidence="3 4" key="1">
    <citation type="submission" date="2018-04" db="EMBL/GenBank/DDBJ databases">
        <title>The genome of golden apple snail Pomacea canaliculata provides insight into stress tolerance and invasive adaptation.</title>
        <authorList>
            <person name="Liu C."/>
            <person name="Liu B."/>
            <person name="Ren Y."/>
            <person name="Zhang Y."/>
            <person name="Wang H."/>
            <person name="Li S."/>
            <person name="Jiang F."/>
            <person name="Yin L."/>
            <person name="Zhang G."/>
            <person name="Qian W."/>
            <person name="Fan W."/>
        </authorList>
    </citation>
    <scope>NUCLEOTIDE SEQUENCE [LARGE SCALE GENOMIC DNA]</scope>
    <source>
        <strain evidence="3">SZHN2017</strain>
        <tissue evidence="3">Muscle</tissue>
    </source>
</reference>
<dbReference type="EMBL" id="PZQS01000011">
    <property type="protein sequence ID" value="PVD22169.1"/>
    <property type="molecule type" value="Genomic_DNA"/>
</dbReference>
<feature type="transmembrane region" description="Helical" evidence="2">
    <location>
        <begin position="285"/>
        <end position="309"/>
    </location>
</feature>
<keyword evidence="2" id="KW-1133">Transmembrane helix</keyword>
<protein>
    <submittedName>
        <fullName evidence="3">Uncharacterized protein</fullName>
    </submittedName>
</protein>
<feature type="compositionally biased region" description="Basic and acidic residues" evidence="1">
    <location>
        <begin position="249"/>
        <end position="258"/>
    </location>
</feature>
<keyword evidence="2" id="KW-0472">Membrane</keyword>
<keyword evidence="2" id="KW-0812">Transmembrane</keyword>
<evidence type="ECO:0000313" key="3">
    <source>
        <dbReference type="EMBL" id="PVD22169.1"/>
    </source>
</evidence>
<keyword evidence="4" id="KW-1185">Reference proteome</keyword>
<sequence length="415" mass="47228">MNKRIATCNKPASDRRKQMKMKQITLIVLVYFVHVLEAYGVNIHRTTQALTPECLQHLQQGECPLRHLPQDEEYRVKLNRMCCSQYPGTTLHCQQGTADTTVTVFPACLPRTRVPMGNYGVLGEKGDPEFEILPCNRESYEMSDRQSDDRNIEHCSHQKTRCSGEGQRLLCRAGPTRDDRCVCDDGYRPHPDNADCRKGYFTDLSCICRLDPCPSGMARYIPRPQNDSCDDTDIEVNYTCRWTGVPGEKSSDDDKPHSAVDTGQLPANTTEGSRQMSGGGVCVEYFGICLSVVILVVAVTALATLLCYIKRKKIRRLFDDTRRKVCERFSRSDARTTANDAAETPDIHQHHDMIVHIQTVSNRRSKETLRWKSYTLKKNIFTHVHCISPHPPTLYTHTVILLHESRFAQHKGDNR</sequence>
<comment type="caution">
    <text evidence="3">The sequence shown here is derived from an EMBL/GenBank/DDBJ whole genome shotgun (WGS) entry which is preliminary data.</text>
</comment>
<name>A0A2T7NLX4_POMCA</name>
<evidence type="ECO:0000256" key="2">
    <source>
        <dbReference type="SAM" id="Phobius"/>
    </source>
</evidence>